<dbReference type="AlphaFoldDB" id="A0ABD5Z3T1"/>
<sequence>MTVHYDGLTLDWLGYATARIEGPYGTVVYTDPGRYGVLDGYEPNDGDLVLITHDHHYDSDGVEKVAAPDATVVVYNGVDVANIDRDVVAPEDLDYDVERVAYGDSLSAWGVEVDVVPAYNREDGPRGDGNGDVPHPKGFGCGFRFTVGGRNVFWPGDSDVISEHEGLNVDVLLPSIAQSFTMDRHDAADLAEDLDPELVLPIHYDTFPDLEADEEAFAGDVATRGVPVVVENPEQ</sequence>
<protein>
    <submittedName>
        <fullName evidence="1">MBL fold metallo-hydrolase</fullName>
    </submittedName>
</protein>
<dbReference type="Pfam" id="PF13483">
    <property type="entry name" value="Lactamase_B_3"/>
    <property type="match status" value="1"/>
</dbReference>
<dbReference type="EMBL" id="JBHTAR010000011">
    <property type="protein sequence ID" value="MFC7199800.1"/>
    <property type="molecule type" value="Genomic_DNA"/>
</dbReference>
<dbReference type="RefSeq" id="WP_279529723.1">
    <property type="nucleotide sequence ID" value="NZ_CP122312.1"/>
</dbReference>
<keyword evidence="2" id="KW-1185">Reference proteome</keyword>
<dbReference type="InterPro" id="IPR050114">
    <property type="entry name" value="UPF0173_UPF0282_UlaG_hydrolase"/>
</dbReference>
<comment type="caution">
    <text evidence="1">The sequence shown here is derived from an EMBL/GenBank/DDBJ whole genome shotgun (WGS) entry which is preliminary data.</text>
</comment>
<evidence type="ECO:0000313" key="2">
    <source>
        <dbReference type="Proteomes" id="UP001596447"/>
    </source>
</evidence>
<name>A0ABD5Z3T1_9EURY</name>
<dbReference type="InterPro" id="IPR036866">
    <property type="entry name" value="RibonucZ/Hydroxyglut_hydro"/>
</dbReference>
<reference evidence="1 2" key="1">
    <citation type="journal article" date="2019" name="Int. J. Syst. Evol. Microbiol.">
        <title>The Global Catalogue of Microorganisms (GCM) 10K type strain sequencing project: providing services to taxonomists for standard genome sequencing and annotation.</title>
        <authorList>
            <consortium name="The Broad Institute Genomics Platform"/>
            <consortium name="The Broad Institute Genome Sequencing Center for Infectious Disease"/>
            <person name="Wu L."/>
            <person name="Ma J."/>
        </authorList>
    </citation>
    <scope>NUCLEOTIDE SEQUENCE [LARGE SCALE GENOMIC DNA]</scope>
    <source>
        <strain evidence="1 2">XZGYJ-43</strain>
    </source>
</reference>
<organism evidence="1 2">
    <name type="scientific">Halospeciosus flavus</name>
    <dbReference type="NCBI Taxonomy" id="3032283"/>
    <lineage>
        <taxon>Archaea</taxon>
        <taxon>Methanobacteriati</taxon>
        <taxon>Methanobacteriota</taxon>
        <taxon>Stenosarchaea group</taxon>
        <taxon>Halobacteria</taxon>
        <taxon>Halobacteriales</taxon>
        <taxon>Halobacteriaceae</taxon>
        <taxon>Halospeciosus</taxon>
    </lineage>
</organism>
<evidence type="ECO:0000313" key="1">
    <source>
        <dbReference type="EMBL" id="MFC7199800.1"/>
    </source>
</evidence>
<proteinExistence type="predicted"/>
<gene>
    <name evidence="1" type="ORF">ACFQJ9_10350</name>
</gene>
<dbReference type="SUPFAM" id="SSF56281">
    <property type="entry name" value="Metallo-hydrolase/oxidoreductase"/>
    <property type="match status" value="1"/>
</dbReference>
<dbReference type="PANTHER" id="PTHR43546">
    <property type="entry name" value="UPF0173 METAL-DEPENDENT HYDROLASE MJ1163-RELATED"/>
    <property type="match status" value="1"/>
</dbReference>
<accession>A0ABD5Z3T1</accession>
<dbReference type="PANTHER" id="PTHR43546:SF8">
    <property type="entry name" value="METALLO-BETA-LACTAMASE DOMAIN-CONTAINING PROTEIN"/>
    <property type="match status" value="1"/>
</dbReference>
<dbReference type="Proteomes" id="UP001596447">
    <property type="component" value="Unassembled WGS sequence"/>
</dbReference>
<dbReference type="Gene3D" id="3.60.15.10">
    <property type="entry name" value="Ribonuclease Z/Hydroxyacylglutathione hydrolase-like"/>
    <property type="match status" value="1"/>
</dbReference>